<gene>
    <name evidence="1" type="ORF">MJO28_005679</name>
</gene>
<evidence type="ECO:0000313" key="2">
    <source>
        <dbReference type="Proteomes" id="UP001060170"/>
    </source>
</evidence>
<organism evidence="1 2">
    <name type="scientific">Puccinia striiformis f. sp. tritici</name>
    <dbReference type="NCBI Taxonomy" id="168172"/>
    <lineage>
        <taxon>Eukaryota</taxon>
        <taxon>Fungi</taxon>
        <taxon>Dikarya</taxon>
        <taxon>Basidiomycota</taxon>
        <taxon>Pucciniomycotina</taxon>
        <taxon>Pucciniomycetes</taxon>
        <taxon>Pucciniales</taxon>
        <taxon>Pucciniaceae</taxon>
        <taxon>Puccinia</taxon>
    </lineage>
</organism>
<comment type="caution">
    <text evidence="1">The sequence shown here is derived from an EMBL/GenBank/DDBJ whole genome shotgun (WGS) entry which is preliminary data.</text>
</comment>
<dbReference type="EMBL" id="CM045869">
    <property type="protein sequence ID" value="KAI7955279.1"/>
    <property type="molecule type" value="Genomic_DNA"/>
</dbReference>
<reference evidence="2" key="2">
    <citation type="journal article" date="2018" name="Mol. Plant Microbe Interact.">
        <title>Genome sequence resources for the wheat stripe rust pathogen (Puccinia striiformis f. sp. tritici) and the barley stripe rust pathogen (Puccinia striiformis f. sp. hordei).</title>
        <authorList>
            <person name="Xia C."/>
            <person name="Wang M."/>
            <person name="Yin C."/>
            <person name="Cornejo O.E."/>
            <person name="Hulbert S.H."/>
            <person name="Chen X."/>
        </authorList>
    </citation>
    <scope>NUCLEOTIDE SEQUENCE [LARGE SCALE GENOMIC DNA]</scope>
    <source>
        <strain evidence="2">93-210</strain>
    </source>
</reference>
<protein>
    <submittedName>
        <fullName evidence="1">Uncharacterized protein</fullName>
    </submittedName>
</protein>
<reference evidence="1 2" key="3">
    <citation type="journal article" date="2022" name="Microbiol. Spectr.">
        <title>Folding features and dynamics of 3D genome architecture in plant fungal pathogens.</title>
        <authorList>
            <person name="Xia C."/>
        </authorList>
    </citation>
    <scope>NUCLEOTIDE SEQUENCE [LARGE SCALE GENOMIC DNA]</scope>
    <source>
        <strain evidence="1 2">93-210</strain>
    </source>
</reference>
<accession>A0ACC0EM41</accession>
<keyword evidence="2" id="KW-1185">Reference proteome</keyword>
<name>A0ACC0EM41_9BASI</name>
<evidence type="ECO:0000313" key="1">
    <source>
        <dbReference type="EMBL" id="KAI7955279.1"/>
    </source>
</evidence>
<dbReference type="Proteomes" id="UP001060170">
    <property type="component" value="Chromosome 5"/>
</dbReference>
<sequence>MTKLEIVGRYVNTEAIKKTKKLSIGNVALLVNQQFMVEHNLPAFSDSQLPGTDSNSSKDFFSTNLTFTSHGFFNHPHKDKSDEPKLPFAFLLVIPTRKSTGLLALESNGYNVTNGPFIFPDCGFGIDFKPNTMVLAIFAQRSYVHGTLPPNEPGDFTKVGLSMQIAQKTTTICDRVLAEEFVAKPHMHVGDVPHILNKINR</sequence>
<reference evidence="2" key="1">
    <citation type="journal article" date="2018" name="BMC Genomics">
        <title>Genomic insights into host adaptation between the wheat stripe rust pathogen (Puccinia striiformis f. sp. tritici) and the barley stripe rust pathogen (Puccinia striiformis f. sp. hordei).</title>
        <authorList>
            <person name="Xia C."/>
            <person name="Wang M."/>
            <person name="Yin C."/>
            <person name="Cornejo O.E."/>
            <person name="Hulbert S.H."/>
            <person name="Chen X."/>
        </authorList>
    </citation>
    <scope>NUCLEOTIDE SEQUENCE [LARGE SCALE GENOMIC DNA]</scope>
    <source>
        <strain evidence="2">93-210</strain>
    </source>
</reference>
<proteinExistence type="predicted"/>